<feature type="domain" description="DUF5641" evidence="2">
    <location>
        <begin position="5"/>
        <end position="63"/>
    </location>
</feature>
<dbReference type="InterPro" id="IPR040676">
    <property type="entry name" value="DUF5641"/>
</dbReference>
<dbReference type="EMBL" id="UZAN01046247">
    <property type="protein sequence ID" value="VDP83927.1"/>
    <property type="molecule type" value="Genomic_DNA"/>
</dbReference>
<dbReference type="Proteomes" id="UP000272942">
    <property type="component" value="Unassembled WGS sequence"/>
</dbReference>
<evidence type="ECO:0000259" key="2">
    <source>
        <dbReference type="Pfam" id="PF18701"/>
    </source>
</evidence>
<keyword evidence="4" id="KW-1185">Reference proteome</keyword>
<dbReference type="AlphaFoldDB" id="A0A183ANV5"/>
<sequence>MGTLRKFRVNEIVLLADEILRRDEWSLAIIRECLPDEDGLVRTVKVRTAAGETLRDIRRICNLEEEEAESTGNPSSGGILRVGEGGTVSHAERLVVNLLSHT</sequence>
<reference evidence="3 4" key="2">
    <citation type="submission" date="2018-11" db="EMBL/GenBank/DDBJ databases">
        <authorList>
            <consortium name="Pathogen Informatics"/>
        </authorList>
    </citation>
    <scope>NUCLEOTIDE SEQUENCE [LARGE SCALE GENOMIC DNA]</scope>
    <source>
        <strain evidence="3 4">Egypt</strain>
    </source>
</reference>
<dbReference type="Pfam" id="PF18701">
    <property type="entry name" value="DUF5641"/>
    <property type="match status" value="1"/>
</dbReference>
<reference evidence="5" key="1">
    <citation type="submission" date="2016-06" db="UniProtKB">
        <authorList>
            <consortium name="WormBaseParasite"/>
        </authorList>
    </citation>
    <scope>IDENTIFICATION</scope>
</reference>
<dbReference type="WBParaSite" id="ECPE_0000866601-mRNA-1">
    <property type="protein sequence ID" value="ECPE_0000866601-mRNA-1"/>
    <property type="gene ID" value="ECPE_0000866601"/>
</dbReference>
<accession>A0A183ANV5</accession>
<name>A0A183ANV5_9TREM</name>
<proteinExistence type="predicted"/>
<evidence type="ECO:0000256" key="1">
    <source>
        <dbReference type="SAM" id="MobiDB-lite"/>
    </source>
</evidence>
<organism evidence="5">
    <name type="scientific">Echinostoma caproni</name>
    <dbReference type="NCBI Taxonomy" id="27848"/>
    <lineage>
        <taxon>Eukaryota</taxon>
        <taxon>Metazoa</taxon>
        <taxon>Spiralia</taxon>
        <taxon>Lophotrochozoa</taxon>
        <taxon>Platyhelminthes</taxon>
        <taxon>Trematoda</taxon>
        <taxon>Digenea</taxon>
        <taxon>Plagiorchiida</taxon>
        <taxon>Echinostomata</taxon>
        <taxon>Echinostomatoidea</taxon>
        <taxon>Echinostomatidae</taxon>
        <taxon>Echinostoma</taxon>
    </lineage>
</organism>
<evidence type="ECO:0000313" key="4">
    <source>
        <dbReference type="Proteomes" id="UP000272942"/>
    </source>
</evidence>
<evidence type="ECO:0000313" key="5">
    <source>
        <dbReference type="WBParaSite" id="ECPE_0000866601-mRNA-1"/>
    </source>
</evidence>
<evidence type="ECO:0000313" key="3">
    <source>
        <dbReference type="EMBL" id="VDP83927.1"/>
    </source>
</evidence>
<dbReference type="OrthoDB" id="6428896at2759"/>
<gene>
    <name evidence="3" type="ORF">ECPE_LOCUS8639</name>
</gene>
<feature type="region of interest" description="Disordered" evidence="1">
    <location>
        <begin position="65"/>
        <end position="84"/>
    </location>
</feature>
<protein>
    <submittedName>
        <fullName evidence="5">DUF5641 domain-containing protein</fullName>
    </submittedName>
</protein>